<evidence type="ECO:0000313" key="2">
    <source>
        <dbReference type="EMBL" id="PKZ64278.1"/>
    </source>
</evidence>
<dbReference type="RefSeq" id="WP_101821061.1">
    <property type="nucleotide sequence ID" value="NZ_PKJC01000014.1"/>
</dbReference>
<keyword evidence="1" id="KW-1133">Transmembrane helix</keyword>
<feature type="transmembrane region" description="Helical" evidence="1">
    <location>
        <begin position="52"/>
        <end position="77"/>
    </location>
</feature>
<gene>
    <name evidence="2" type="ORF">CYJ73_16845</name>
</gene>
<proteinExistence type="predicted"/>
<reference evidence="2 3" key="1">
    <citation type="submission" date="2017-12" db="EMBL/GenBank/DDBJ databases">
        <title>Phylogenetic diversity of female urinary microbiome.</title>
        <authorList>
            <person name="Thomas-White K."/>
            <person name="Wolfe A.J."/>
        </authorList>
    </citation>
    <scope>NUCLEOTIDE SEQUENCE [LARGE SCALE GENOMIC DNA]</scope>
    <source>
        <strain evidence="2 3">UMB0777</strain>
    </source>
</reference>
<dbReference type="EMBL" id="PKJC01000014">
    <property type="protein sequence ID" value="PKZ64278.1"/>
    <property type="molecule type" value="Genomic_DNA"/>
</dbReference>
<dbReference type="AlphaFoldDB" id="A0A2I1R594"/>
<feature type="transmembrane region" description="Helical" evidence="1">
    <location>
        <begin position="114"/>
        <end position="137"/>
    </location>
</feature>
<keyword evidence="1" id="KW-0472">Membrane</keyword>
<protein>
    <recommendedName>
        <fullName evidence="4">DUF1648 domain-containing protein</fullName>
    </recommendedName>
</protein>
<keyword evidence="1" id="KW-0812">Transmembrane</keyword>
<evidence type="ECO:0000256" key="1">
    <source>
        <dbReference type="SAM" id="Phobius"/>
    </source>
</evidence>
<evidence type="ECO:0008006" key="4">
    <source>
        <dbReference type="Google" id="ProtNLM"/>
    </source>
</evidence>
<comment type="caution">
    <text evidence="2">The sequence shown here is derived from an EMBL/GenBank/DDBJ whole genome shotgun (WGS) entry which is preliminary data.</text>
</comment>
<accession>A0A2I1R594</accession>
<sequence length="174" mass="18793">MTDSPWSAQRWAFVLATAVFASVWVAVAVAGPARIAGHIDAAGEVTRWDSKWVVLTGLGAVGLLIVVVFGASGPLLARLPARAINLPGRHRKEYWMRPEHRAEFNRLMAGDLELIGAATMALLAWLLAATTVFSASGEASMNAWAFAVPLVVYVLALIGYTVYIAVGDRYRVRE</sequence>
<feature type="transmembrane region" description="Helical" evidence="1">
    <location>
        <begin position="143"/>
        <end position="166"/>
    </location>
</feature>
<name>A0A2I1R594_9ACTN</name>
<dbReference type="Proteomes" id="UP000234662">
    <property type="component" value="Unassembled WGS sequence"/>
</dbReference>
<evidence type="ECO:0000313" key="3">
    <source>
        <dbReference type="Proteomes" id="UP000234662"/>
    </source>
</evidence>
<organism evidence="2 3">
    <name type="scientific">Gordonia terrae</name>
    <dbReference type="NCBI Taxonomy" id="2055"/>
    <lineage>
        <taxon>Bacteria</taxon>
        <taxon>Bacillati</taxon>
        <taxon>Actinomycetota</taxon>
        <taxon>Actinomycetes</taxon>
        <taxon>Mycobacteriales</taxon>
        <taxon>Gordoniaceae</taxon>
        <taxon>Gordonia</taxon>
    </lineage>
</organism>